<dbReference type="Gene3D" id="3.30.390.30">
    <property type="match status" value="1"/>
</dbReference>
<dbReference type="SUPFAM" id="SSF55424">
    <property type="entry name" value="FAD/NAD-linked reductases, dimerisation (C-terminal) domain"/>
    <property type="match status" value="1"/>
</dbReference>
<dbReference type="EMBL" id="FOOC01000020">
    <property type="protein sequence ID" value="SFF66327.1"/>
    <property type="molecule type" value="Genomic_DNA"/>
</dbReference>
<dbReference type="InterPro" id="IPR050446">
    <property type="entry name" value="FAD-oxidoreductase/Apoptosis"/>
</dbReference>
<keyword evidence="8" id="KW-1185">Reference proteome</keyword>
<feature type="domain" description="FAD/NAD(P)-binding" evidence="5">
    <location>
        <begin position="4"/>
        <end position="301"/>
    </location>
</feature>
<organism evidence="7 8">
    <name type="scientific">Fontimonas thermophila</name>
    <dbReference type="NCBI Taxonomy" id="1076937"/>
    <lineage>
        <taxon>Bacteria</taxon>
        <taxon>Pseudomonadati</taxon>
        <taxon>Pseudomonadota</taxon>
        <taxon>Gammaproteobacteria</taxon>
        <taxon>Nevskiales</taxon>
        <taxon>Nevskiaceae</taxon>
        <taxon>Fontimonas</taxon>
    </lineage>
</organism>
<proteinExistence type="predicted"/>
<dbReference type="GO" id="GO:0051213">
    <property type="term" value="F:dioxygenase activity"/>
    <property type="evidence" value="ECO:0007669"/>
    <property type="project" value="UniProtKB-KW"/>
</dbReference>
<protein>
    <submittedName>
        <fullName evidence="7">3-phenylpropionate/trans-cinnamate dioxygenase ferredoxin reductase subunit</fullName>
    </submittedName>
</protein>
<dbReference type="GO" id="GO:0016651">
    <property type="term" value="F:oxidoreductase activity, acting on NAD(P)H"/>
    <property type="evidence" value="ECO:0007669"/>
    <property type="project" value="TreeGrafter"/>
</dbReference>
<dbReference type="Gene3D" id="3.50.50.60">
    <property type="entry name" value="FAD/NAD(P)-binding domain"/>
    <property type="match status" value="2"/>
</dbReference>
<evidence type="ECO:0000313" key="7">
    <source>
        <dbReference type="EMBL" id="SFF66327.1"/>
    </source>
</evidence>
<dbReference type="RefSeq" id="WP_091535741.1">
    <property type="nucleotide sequence ID" value="NZ_FOOC01000020.1"/>
</dbReference>
<dbReference type="Pfam" id="PF14759">
    <property type="entry name" value="Reductase_C"/>
    <property type="match status" value="1"/>
</dbReference>
<comment type="cofactor">
    <cofactor evidence="1">
        <name>FAD</name>
        <dbReference type="ChEBI" id="CHEBI:57692"/>
    </cofactor>
</comment>
<reference evidence="7 8" key="1">
    <citation type="submission" date="2016-10" db="EMBL/GenBank/DDBJ databases">
        <authorList>
            <person name="de Groot N.N."/>
        </authorList>
    </citation>
    <scope>NUCLEOTIDE SEQUENCE [LARGE SCALE GENOMIC DNA]</scope>
    <source>
        <strain evidence="7 8">DSM 23609</strain>
    </source>
</reference>
<dbReference type="SUPFAM" id="SSF51905">
    <property type="entry name" value="FAD/NAD(P)-binding domain"/>
    <property type="match status" value="2"/>
</dbReference>
<dbReference type="PANTHER" id="PTHR43557">
    <property type="entry name" value="APOPTOSIS-INDUCING FACTOR 1"/>
    <property type="match status" value="1"/>
</dbReference>
<name>A0A1I2KM67_9GAMM</name>
<evidence type="ECO:0000259" key="5">
    <source>
        <dbReference type="Pfam" id="PF07992"/>
    </source>
</evidence>
<evidence type="ECO:0000256" key="3">
    <source>
        <dbReference type="ARBA" id="ARBA00022827"/>
    </source>
</evidence>
<dbReference type="InterPro" id="IPR023753">
    <property type="entry name" value="FAD/NAD-binding_dom"/>
</dbReference>
<evidence type="ECO:0000256" key="4">
    <source>
        <dbReference type="ARBA" id="ARBA00023002"/>
    </source>
</evidence>
<evidence type="ECO:0000313" key="8">
    <source>
        <dbReference type="Proteomes" id="UP000199771"/>
    </source>
</evidence>
<dbReference type="STRING" id="1076937.SAMN04488120_1202"/>
<keyword evidence="7" id="KW-0223">Dioxygenase</keyword>
<gene>
    <name evidence="7" type="ORF">SAMN04488120_1202</name>
</gene>
<dbReference type="PRINTS" id="PR00411">
    <property type="entry name" value="PNDRDTASEI"/>
</dbReference>
<dbReference type="Pfam" id="PF07992">
    <property type="entry name" value="Pyr_redox_2"/>
    <property type="match status" value="1"/>
</dbReference>
<keyword evidence="3" id="KW-0274">FAD</keyword>
<feature type="domain" description="Reductase C-terminal" evidence="6">
    <location>
        <begin position="320"/>
        <end position="404"/>
    </location>
</feature>
<dbReference type="PRINTS" id="PR00368">
    <property type="entry name" value="FADPNR"/>
</dbReference>
<dbReference type="OrthoDB" id="9800167at2"/>
<evidence type="ECO:0000256" key="1">
    <source>
        <dbReference type="ARBA" id="ARBA00001974"/>
    </source>
</evidence>
<dbReference type="GO" id="GO:0005737">
    <property type="term" value="C:cytoplasm"/>
    <property type="evidence" value="ECO:0007669"/>
    <property type="project" value="TreeGrafter"/>
</dbReference>
<dbReference type="AlphaFoldDB" id="A0A1I2KM67"/>
<dbReference type="InterPro" id="IPR036188">
    <property type="entry name" value="FAD/NAD-bd_sf"/>
</dbReference>
<dbReference type="InterPro" id="IPR028202">
    <property type="entry name" value="Reductase_C"/>
</dbReference>
<dbReference type="Proteomes" id="UP000199771">
    <property type="component" value="Unassembled WGS sequence"/>
</dbReference>
<dbReference type="PANTHER" id="PTHR43557:SF2">
    <property type="entry name" value="RIESKE DOMAIN-CONTAINING PROTEIN-RELATED"/>
    <property type="match status" value="1"/>
</dbReference>
<evidence type="ECO:0000259" key="6">
    <source>
        <dbReference type="Pfam" id="PF14759"/>
    </source>
</evidence>
<sequence length="408" mass="44410">MSKTVIIVGAGQAGAELASQLRRHGYRDRIILIGEEPYPPYRRPPLSKTYLTGEANLESLYLQRLEFYEKQGIECRFGTGVETIDPAARVLRLFDGTRLSYDKLALTTGGRNRRLSVPGADKPNVHHIRTIADVERLKPAFAAARRLVIIGGGYIGLETAAAGIKKGLCVTVLEALPRILARVTAPEISAFYQRVHRARGVDLRTGVGVQALEGKDKAEHVVLTDGTRLSADLVIVGIGLIPNTELAEVAGLDVSNGIVVDRHALTSDPHIVAAGDCANHENVFLGRRVRLESVPNALEQARVAAATLVGKPRVHDAVPWFWSDQYDIKLQMVGLSQGYDTLVIRGDPDTESFLAFYLKDGVVISADAVNRSQEFMVVKSMVAARSAIPAEKLSDEKKPLKDLLPQSS</sequence>
<keyword evidence="4" id="KW-0560">Oxidoreductase</keyword>
<dbReference type="InterPro" id="IPR016156">
    <property type="entry name" value="FAD/NAD-linked_Rdtase_dimer_sf"/>
</dbReference>
<accession>A0A1I2KM67</accession>
<keyword evidence="2" id="KW-0285">Flavoprotein</keyword>
<evidence type="ECO:0000256" key="2">
    <source>
        <dbReference type="ARBA" id="ARBA00022630"/>
    </source>
</evidence>